<feature type="non-terminal residue" evidence="1">
    <location>
        <position position="59"/>
    </location>
</feature>
<name>A0AAD7ZB37_DIPPU</name>
<reference evidence="1" key="2">
    <citation type="submission" date="2023-05" db="EMBL/GenBank/DDBJ databases">
        <authorList>
            <person name="Fouks B."/>
        </authorList>
    </citation>
    <scope>NUCLEOTIDE SEQUENCE</scope>
    <source>
        <strain evidence="1">Stay&amp;Tobe</strain>
        <tissue evidence="1">Testes</tissue>
    </source>
</reference>
<accession>A0AAD7ZB37</accession>
<evidence type="ECO:0000313" key="1">
    <source>
        <dbReference type="EMBL" id="KAJ9577251.1"/>
    </source>
</evidence>
<proteinExistence type="predicted"/>
<protein>
    <submittedName>
        <fullName evidence="1">Uncharacterized protein</fullName>
    </submittedName>
</protein>
<dbReference type="EMBL" id="JASPKZ010009370">
    <property type="protein sequence ID" value="KAJ9577251.1"/>
    <property type="molecule type" value="Genomic_DNA"/>
</dbReference>
<sequence>HLLPLNYFLIGIPNVSPETSSGILKDCLQTGNFLNPRCKLENVKPFAWLSGDATPLFWK</sequence>
<comment type="caution">
    <text evidence="1">The sequence shown here is derived from an EMBL/GenBank/DDBJ whole genome shotgun (WGS) entry which is preliminary data.</text>
</comment>
<dbReference type="AlphaFoldDB" id="A0AAD7ZB37"/>
<organism evidence="1 2">
    <name type="scientific">Diploptera punctata</name>
    <name type="common">Pacific beetle cockroach</name>
    <dbReference type="NCBI Taxonomy" id="6984"/>
    <lineage>
        <taxon>Eukaryota</taxon>
        <taxon>Metazoa</taxon>
        <taxon>Ecdysozoa</taxon>
        <taxon>Arthropoda</taxon>
        <taxon>Hexapoda</taxon>
        <taxon>Insecta</taxon>
        <taxon>Pterygota</taxon>
        <taxon>Neoptera</taxon>
        <taxon>Polyneoptera</taxon>
        <taxon>Dictyoptera</taxon>
        <taxon>Blattodea</taxon>
        <taxon>Blaberoidea</taxon>
        <taxon>Blaberidae</taxon>
        <taxon>Diplopterinae</taxon>
        <taxon>Diploptera</taxon>
    </lineage>
</organism>
<evidence type="ECO:0000313" key="2">
    <source>
        <dbReference type="Proteomes" id="UP001233999"/>
    </source>
</evidence>
<reference evidence="1" key="1">
    <citation type="journal article" date="2023" name="IScience">
        <title>Live-bearing cockroach genome reveals convergent evolutionary mechanisms linked to viviparity in insects and beyond.</title>
        <authorList>
            <person name="Fouks B."/>
            <person name="Harrison M.C."/>
            <person name="Mikhailova A.A."/>
            <person name="Marchal E."/>
            <person name="English S."/>
            <person name="Carruthers M."/>
            <person name="Jennings E.C."/>
            <person name="Chiamaka E.L."/>
            <person name="Frigard R.A."/>
            <person name="Pippel M."/>
            <person name="Attardo G.M."/>
            <person name="Benoit J.B."/>
            <person name="Bornberg-Bauer E."/>
            <person name="Tobe S.S."/>
        </authorList>
    </citation>
    <scope>NUCLEOTIDE SEQUENCE</scope>
    <source>
        <strain evidence="1">Stay&amp;Tobe</strain>
    </source>
</reference>
<keyword evidence="2" id="KW-1185">Reference proteome</keyword>
<feature type="non-terminal residue" evidence="1">
    <location>
        <position position="1"/>
    </location>
</feature>
<gene>
    <name evidence="1" type="ORF">L9F63_006225</name>
</gene>
<dbReference type="Proteomes" id="UP001233999">
    <property type="component" value="Unassembled WGS sequence"/>
</dbReference>